<feature type="compositionally biased region" description="Low complexity" evidence="1">
    <location>
        <begin position="22"/>
        <end position="78"/>
    </location>
</feature>
<feature type="region of interest" description="Disordered" evidence="1">
    <location>
        <begin position="22"/>
        <end position="83"/>
    </location>
</feature>
<feature type="signal peptide" evidence="2">
    <location>
        <begin position="1"/>
        <end position="21"/>
    </location>
</feature>
<gene>
    <name evidence="3" type="ORF">Fot_53755</name>
</gene>
<reference evidence="4" key="1">
    <citation type="submission" date="2024-07" db="EMBL/GenBank/DDBJ databases">
        <title>Two chromosome-level genome assemblies of Korean endemic species Abeliophyllum distichum and Forsythia ovata (Oleaceae).</title>
        <authorList>
            <person name="Jang H."/>
        </authorList>
    </citation>
    <scope>NUCLEOTIDE SEQUENCE [LARGE SCALE GENOMIC DNA]</scope>
</reference>
<dbReference type="AlphaFoldDB" id="A0ABD1PGL7"/>
<organism evidence="3 4">
    <name type="scientific">Forsythia ovata</name>
    <dbReference type="NCBI Taxonomy" id="205694"/>
    <lineage>
        <taxon>Eukaryota</taxon>
        <taxon>Viridiplantae</taxon>
        <taxon>Streptophyta</taxon>
        <taxon>Embryophyta</taxon>
        <taxon>Tracheophyta</taxon>
        <taxon>Spermatophyta</taxon>
        <taxon>Magnoliopsida</taxon>
        <taxon>eudicotyledons</taxon>
        <taxon>Gunneridae</taxon>
        <taxon>Pentapetalae</taxon>
        <taxon>asterids</taxon>
        <taxon>lamiids</taxon>
        <taxon>Lamiales</taxon>
        <taxon>Oleaceae</taxon>
        <taxon>Forsythieae</taxon>
        <taxon>Forsythia</taxon>
    </lineage>
</organism>
<dbReference type="Proteomes" id="UP001604277">
    <property type="component" value="Unassembled WGS sequence"/>
</dbReference>
<evidence type="ECO:0000256" key="2">
    <source>
        <dbReference type="SAM" id="SignalP"/>
    </source>
</evidence>
<evidence type="ECO:0000256" key="1">
    <source>
        <dbReference type="SAM" id="MobiDB-lite"/>
    </source>
</evidence>
<accession>A0ABD1PGL7</accession>
<keyword evidence="2" id="KW-0732">Signal</keyword>
<evidence type="ECO:0000313" key="4">
    <source>
        <dbReference type="Proteomes" id="UP001604277"/>
    </source>
</evidence>
<comment type="caution">
    <text evidence="3">The sequence shown here is derived from an EMBL/GenBank/DDBJ whole genome shotgun (WGS) entry which is preliminary data.</text>
</comment>
<evidence type="ECO:0000313" key="3">
    <source>
        <dbReference type="EMBL" id="KAL2462518.1"/>
    </source>
</evidence>
<feature type="chain" id="PRO_5044854727" evidence="2">
    <location>
        <begin position="22"/>
        <end position="121"/>
    </location>
</feature>
<keyword evidence="4" id="KW-1185">Reference proteome</keyword>
<name>A0ABD1PGL7_9LAMI</name>
<proteinExistence type="predicted"/>
<dbReference type="EMBL" id="JBFOLJ010000020">
    <property type="protein sequence ID" value="KAL2462518.1"/>
    <property type="molecule type" value="Genomic_DNA"/>
</dbReference>
<protein>
    <submittedName>
        <fullName evidence="3">Uncharacterized protein</fullName>
    </submittedName>
</protein>
<sequence length="121" mass="12512">MARQVFVLAFIFLAVAGLVAADSSPSPAPKASFPKSAPSPKKSKSTAAIPKASPVPISLSPVSAPKSSVPKSSAPKSSTLFLSTHLLQQSPPPMSHRLHPSLAAKPVLLHPPPANPVHLMF</sequence>